<dbReference type="AlphaFoldDB" id="A0A4Y6UL80"/>
<dbReference type="OrthoDB" id="5690318at2"/>
<sequence>MEENIHVVGFRPEMSFTKKRIAITFYIPDGSLGPSGHSDELTISGYRIRATITGGTMLYGSQASLRIEGLPLATMNRLSVVQGMTSKDNQNTIRASNASVIVQAGDDEHGLSTIFRGIIAEAYADFAGAPDVAFQILAYDVGLAKTEIVSPVSYQGKVPVTTIFSDLAERFSRLANKDDGRPKISGIFVNHGLTSKTTITNFYKGGNLIDQIDELARAIGATYHFDTNGNLHVWAASRSVNKDATTVTISKHTGLIGYPSYNQQGIHFTTLFKPTIQFNVPVKIDSTYLPAGWVNNQMGQSITPMPVNGLWNPTFITHDLSCETPNGPWFTYVTAQRTDYALNQVAQEYKS</sequence>
<gene>
    <name evidence="1" type="ORF">E3D00_07345</name>
</gene>
<evidence type="ECO:0000313" key="2">
    <source>
        <dbReference type="Proteomes" id="UP000316313"/>
    </source>
</evidence>
<evidence type="ECO:0000313" key="1">
    <source>
        <dbReference type="EMBL" id="QDH17398.1"/>
    </source>
</evidence>
<reference evidence="1 2" key="1">
    <citation type="submission" date="2019-03" db="EMBL/GenBank/DDBJ databases">
        <title>The complete genome sequence of Swingsia samuiensis NBRC107927(T).</title>
        <authorList>
            <person name="Chua K.-O."/>
            <person name="Chan K.-G."/>
            <person name="See-Too W.-S."/>
        </authorList>
    </citation>
    <scope>NUCLEOTIDE SEQUENCE [LARGE SCALE GENOMIC DNA]</scope>
    <source>
        <strain evidence="1 2">AH83</strain>
    </source>
</reference>
<dbReference type="Pfam" id="PF22759">
    <property type="entry name" value="E217_GP41"/>
    <property type="match status" value="1"/>
</dbReference>
<accession>A0A4Y6UL80</accession>
<dbReference type="Proteomes" id="UP000316313">
    <property type="component" value="Chromosome"/>
</dbReference>
<dbReference type="RefSeq" id="WP_141461309.1">
    <property type="nucleotide sequence ID" value="NZ_CP038141.1"/>
</dbReference>
<dbReference type="KEGG" id="ssam:E3D00_07345"/>
<dbReference type="EMBL" id="CP038141">
    <property type="protein sequence ID" value="QDH17398.1"/>
    <property type="molecule type" value="Genomic_DNA"/>
</dbReference>
<keyword evidence="2" id="KW-1185">Reference proteome</keyword>
<dbReference type="InterPro" id="IPR054496">
    <property type="entry name" value="E217_GP41"/>
</dbReference>
<protein>
    <submittedName>
        <fullName evidence="1">Uncharacterized protein</fullName>
    </submittedName>
</protein>
<organism evidence="1 2">
    <name type="scientific">Swingsia samuiensis</name>
    <dbReference type="NCBI Taxonomy" id="1293412"/>
    <lineage>
        <taxon>Bacteria</taxon>
        <taxon>Pseudomonadati</taxon>
        <taxon>Pseudomonadota</taxon>
        <taxon>Alphaproteobacteria</taxon>
        <taxon>Acetobacterales</taxon>
        <taxon>Acetobacteraceae</taxon>
        <taxon>Swingsia</taxon>
    </lineage>
</organism>
<proteinExistence type="predicted"/>
<name>A0A4Y6UL80_9PROT</name>